<evidence type="ECO:0000256" key="11">
    <source>
        <dbReference type="ARBA" id="ARBA00023167"/>
    </source>
</evidence>
<protein>
    <recommendedName>
        <fullName evidence="5">5-methyltetrahydropteroyltriglutamate--homocysteine S-methyltransferase</fullName>
        <ecNumber evidence="5">2.1.1.14</ecNumber>
    </recommendedName>
</protein>
<dbReference type="Pfam" id="PF01717">
    <property type="entry name" value="Meth_synt_2"/>
    <property type="match status" value="1"/>
</dbReference>
<evidence type="ECO:0000256" key="2">
    <source>
        <dbReference type="ARBA" id="ARBA00002777"/>
    </source>
</evidence>
<evidence type="ECO:0000259" key="13">
    <source>
        <dbReference type="Pfam" id="PF08267"/>
    </source>
</evidence>
<comment type="similarity">
    <text evidence="4">Belongs to the vitamin-B12 independent methionine synthase family.</text>
</comment>
<name>A0A1F6CVG7_9BACT</name>
<dbReference type="GO" id="GO:0008270">
    <property type="term" value="F:zinc ion binding"/>
    <property type="evidence" value="ECO:0007669"/>
    <property type="project" value="InterPro"/>
</dbReference>
<dbReference type="GO" id="GO:0009086">
    <property type="term" value="P:methionine biosynthetic process"/>
    <property type="evidence" value="ECO:0007669"/>
    <property type="project" value="UniProtKB-KW"/>
</dbReference>
<dbReference type="Gene3D" id="3.20.20.210">
    <property type="match status" value="2"/>
</dbReference>
<dbReference type="AlphaFoldDB" id="A0A1F6CVG7"/>
<evidence type="ECO:0000256" key="9">
    <source>
        <dbReference type="ARBA" id="ARBA00022723"/>
    </source>
</evidence>
<dbReference type="STRING" id="1798480.A2851_03670"/>
<dbReference type="GO" id="GO:0003871">
    <property type="term" value="F:5-methyltetrahydropteroyltriglutamate-homocysteine S-methyltransferase activity"/>
    <property type="evidence" value="ECO:0007669"/>
    <property type="project" value="UniProtKB-EC"/>
</dbReference>
<evidence type="ECO:0000256" key="6">
    <source>
        <dbReference type="ARBA" id="ARBA00022603"/>
    </source>
</evidence>
<proteinExistence type="inferred from homology"/>
<evidence type="ECO:0000256" key="7">
    <source>
        <dbReference type="ARBA" id="ARBA00022605"/>
    </source>
</evidence>
<sequence>MKTTNLGFPNVYQSLIKQTVERFWKGAATEKDVQSALAEVMRYNRAAQESLNLIPVGDIDLYDRLLATAVRFGIVPSRFGTPKDAVSSLAVYLSIPRGAEGKPASPMVKWFNTNYHIVQPEIEGDPVWQKDALLPDLSDPRHILSLIGPWTLLSYSINRTSRSLPELFAILASQYSAFINSLPAHTRIQLEEPSFITEGIPQGYEDFLAGVKRPVHLHVYFGAVNDFAERLFSLPVAGIGLDFLDGPGNLSLLPKFPQDKILIAGIVNGHNVWPVSTRSEKILATIRGTIADERLFISPSCSLLHVPLSAEGEAAGFSFALEKLAELSAIKAGDAKYAPFTMQNDALPEERFARKRKTYWVSDIVYPTTTIGSFPQTAEVRKARSDWRAGKMTDADYQRFIEGLIKDCVARQEDLGLDVLVHGEFERNDMVQYFAENFSGFTPIKGPVQSYGTRHVRPPVITGPVSRPQPFTVSWSTYAQSCTRKPMKGMLTGPVTIVKWSFPREDMSPEAQYYEVARALAEEVRDLASAGITHIQIDEPALREALPVDKSERAHYLRHAVNAFRHTFASVPDEVVIHSHMCFSEFTDILDAIREMGTDVLSIEDSKAKGKVAASIRASGFPASIGLGVFDVHSPRLPTVEEMLAIPRSLDLDPHRVWINPDCGLKTRGEEAWTQLGRMMEAVRILRKEWTDTQKSP</sequence>
<evidence type="ECO:0000256" key="10">
    <source>
        <dbReference type="ARBA" id="ARBA00022833"/>
    </source>
</evidence>
<evidence type="ECO:0000259" key="12">
    <source>
        <dbReference type="Pfam" id="PF01717"/>
    </source>
</evidence>
<evidence type="ECO:0000256" key="4">
    <source>
        <dbReference type="ARBA" id="ARBA00009553"/>
    </source>
</evidence>
<keyword evidence="9" id="KW-0479">Metal-binding</keyword>
<evidence type="ECO:0000256" key="5">
    <source>
        <dbReference type="ARBA" id="ARBA00012034"/>
    </source>
</evidence>
<gene>
    <name evidence="14" type="ORF">A2851_03670</name>
</gene>
<reference evidence="14 15" key="1">
    <citation type="journal article" date="2016" name="Nat. Commun.">
        <title>Thousands of microbial genomes shed light on interconnected biogeochemical processes in an aquifer system.</title>
        <authorList>
            <person name="Anantharaman K."/>
            <person name="Brown C.T."/>
            <person name="Hug L.A."/>
            <person name="Sharon I."/>
            <person name="Castelle C.J."/>
            <person name="Probst A.J."/>
            <person name="Thomas B.C."/>
            <person name="Singh A."/>
            <person name="Wilkins M.J."/>
            <person name="Karaoz U."/>
            <person name="Brodie E.L."/>
            <person name="Williams K.H."/>
            <person name="Hubbard S.S."/>
            <person name="Banfield J.F."/>
        </authorList>
    </citation>
    <scope>NUCLEOTIDE SEQUENCE [LARGE SCALE GENOMIC DNA]</scope>
</reference>
<dbReference type="UniPathway" id="UPA00051">
    <property type="reaction ID" value="UER00082"/>
</dbReference>
<dbReference type="InterPro" id="IPR038071">
    <property type="entry name" value="UROD/MetE-like_sf"/>
</dbReference>
<keyword evidence="10" id="KW-0862">Zinc</keyword>
<dbReference type="CDD" id="cd03311">
    <property type="entry name" value="CIMS_C_terminal_like"/>
    <property type="match status" value="1"/>
</dbReference>
<dbReference type="GO" id="GO:0032259">
    <property type="term" value="P:methylation"/>
    <property type="evidence" value="ECO:0007669"/>
    <property type="project" value="UniProtKB-KW"/>
</dbReference>
<dbReference type="InterPro" id="IPR013215">
    <property type="entry name" value="Cbl-indep_Met_Synth_N"/>
</dbReference>
<keyword evidence="8" id="KW-0808">Transferase</keyword>
<evidence type="ECO:0000313" key="15">
    <source>
        <dbReference type="Proteomes" id="UP000176863"/>
    </source>
</evidence>
<feature type="domain" description="Cobalamin-independent methionine synthase MetE C-terminal/archaeal" evidence="12">
    <location>
        <begin position="367"/>
        <end position="682"/>
    </location>
</feature>
<dbReference type="InterPro" id="IPR002629">
    <property type="entry name" value="Met_Synth_C/arc"/>
</dbReference>
<evidence type="ECO:0000256" key="8">
    <source>
        <dbReference type="ARBA" id="ARBA00022679"/>
    </source>
</evidence>
<accession>A0A1F6CVG7</accession>
<feature type="domain" description="Cobalamin-independent methionine synthase MetE N-terminal" evidence="13">
    <location>
        <begin position="3"/>
        <end position="278"/>
    </location>
</feature>
<dbReference type="EMBL" id="MFKT01000016">
    <property type="protein sequence ID" value="OGG53159.1"/>
    <property type="molecule type" value="Genomic_DNA"/>
</dbReference>
<comment type="cofactor">
    <cofactor evidence="1">
        <name>Zn(2+)</name>
        <dbReference type="ChEBI" id="CHEBI:29105"/>
    </cofactor>
</comment>
<comment type="pathway">
    <text evidence="3">Amino-acid biosynthesis; L-methionine biosynthesis via de novo pathway; L-methionine from L-homocysteine (MetE route): step 1/1.</text>
</comment>
<dbReference type="Pfam" id="PF08267">
    <property type="entry name" value="Meth_synt_1"/>
    <property type="match status" value="1"/>
</dbReference>
<dbReference type="PANTHER" id="PTHR30519">
    <property type="entry name" value="5-METHYLTETRAHYDROPTEROYLTRIGLUTAMATE--HOMOCYSTEINE METHYLTRANSFERASE"/>
    <property type="match status" value="1"/>
</dbReference>
<dbReference type="Proteomes" id="UP000176863">
    <property type="component" value="Unassembled WGS sequence"/>
</dbReference>
<evidence type="ECO:0000256" key="1">
    <source>
        <dbReference type="ARBA" id="ARBA00001947"/>
    </source>
</evidence>
<organism evidence="14 15">
    <name type="scientific">Candidatus Kaiserbacteria bacterium RIFCSPHIGHO2_01_FULL_53_29</name>
    <dbReference type="NCBI Taxonomy" id="1798480"/>
    <lineage>
        <taxon>Bacteria</taxon>
        <taxon>Candidatus Kaiseribacteriota</taxon>
    </lineage>
</organism>
<keyword evidence="7" id="KW-0028">Amino-acid biosynthesis</keyword>
<dbReference type="SUPFAM" id="SSF51726">
    <property type="entry name" value="UROD/MetE-like"/>
    <property type="match status" value="2"/>
</dbReference>
<comment type="caution">
    <text evidence="14">The sequence shown here is derived from an EMBL/GenBank/DDBJ whole genome shotgun (WGS) entry which is preliminary data.</text>
</comment>
<dbReference type="EC" id="2.1.1.14" evidence="5"/>
<keyword evidence="6" id="KW-0489">Methyltransferase</keyword>
<evidence type="ECO:0000256" key="3">
    <source>
        <dbReference type="ARBA" id="ARBA00004681"/>
    </source>
</evidence>
<comment type="function">
    <text evidence="2">Catalyzes the transfer of a methyl group from 5-methyltetrahydrofolate to homocysteine resulting in methionine formation.</text>
</comment>
<keyword evidence="11" id="KW-0486">Methionine biosynthesis</keyword>
<evidence type="ECO:0000313" key="14">
    <source>
        <dbReference type="EMBL" id="OGG53159.1"/>
    </source>
</evidence>